<feature type="domain" description="Solute-binding protein family 3/N-terminal" evidence="5">
    <location>
        <begin position="28"/>
        <end position="246"/>
    </location>
</feature>
<dbReference type="Gene3D" id="3.40.190.10">
    <property type="entry name" value="Periplasmic binding protein-like II"/>
    <property type="match status" value="2"/>
</dbReference>
<protein>
    <submittedName>
        <fullName evidence="6">Transporter substrate-binding domain-containing protein</fullName>
    </submittedName>
</protein>
<comment type="caution">
    <text evidence="6">The sequence shown here is derived from an EMBL/GenBank/DDBJ whole genome shotgun (WGS) entry which is preliminary data.</text>
</comment>
<dbReference type="InterPro" id="IPR001638">
    <property type="entry name" value="Solute-binding_3/MltF_N"/>
</dbReference>
<dbReference type="PANTHER" id="PTHR30085">
    <property type="entry name" value="AMINO ACID ABC TRANSPORTER PERMEASE"/>
    <property type="match status" value="1"/>
</dbReference>
<organism evidence="6 7">
    <name type="scientific">Campylobacter portucalensis</name>
    <dbReference type="NCBI Taxonomy" id="2608384"/>
    <lineage>
        <taxon>Bacteria</taxon>
        <taxon>Pseudomonadati</taxon>
        <taxon>Campylobacterota</taxon>
        <taxon>Epsilonproteobacteria</taxon>
        <taxon>Campylobacterales</taxon>
        <taxon>Campylobacteraceae</taxon>
        <taxon>Campylobacter</taxon>
    </lineage>
</organism>
<dbReference type="InterPro" id="IPR051455">
    <property type="entry name" value="Bact_solute-bind_prot3"/>
</dbReference>
<gene>
    <name evidence="6" type="ORF">F1B92_03760</name>
</gene>
<evidence type="ECO:0000259" key="5">
    <source>
        <dbReference type="SMART" id="SM00062"/>
    </source>
</evidence>
<keyword evidence="2" id="KW-0813">Transport</keyword>
<dbReference type="AlphaFoldDB" id="A0A6L5WHF2"/>
<evidence type="ECO:0000313" key="7">
    <source>
        <dbReference type="Proteomes" id="UP000476338"/>
    </source>
</evidence>
<proteinExistence type="inferred from homology"/>
<dbReference type="SMART" id="SM00062">
    <property type="entry name" value="PBPb"/>
    <property type="match status" value="1"/>
</dbReference>
<keyword evidence="3 4" id="KW-0732">Signal</keyword>
<reference evidence="6 7" key="2">
    <citation type="submission" date="2020-03" db="EMBL/GenBank/DDBJ databases">
        <title>Campylobacter portucalensis sp. nov., a new species of Campylobacter isolated from the reproductive tract of bulls.</title>
        <authorList>
            <person name="Silva M.F."/>
            <person name="Pereira G."/>
            <person name="Carneiro C."/>
            <person name="Hemphill A."/>
            <person name="Mateus L."/>
            <person name="Lopes-Da-Costa L."/>
            <person name="Silva E."/>
        </authorList>
    </citation>
    <scope>NUCLEOTIDE SEQUENCE [LARGE SCALE GENOMIC DNA]</scope>
    <source>
        <strain evidence="6 7">FMV-PI01</strain>
    </source>
</reference>
<comment type="similarity">
    <text evidence="1">Belongs to the bacterial solute-binding protein 3 family.</text>
</comment>
<keyword evidence="7" id="KW-1185">Reference proteome</keyword>
<evidence type="ECO:0000256" key="1">
    <source>
        <dbReference type="ARBA" id="ARBA00010333"/>
    </source>
</evidence>
<evidence type="ECO:0000256" key="4">
    <source>
        <dbReference type="SAM" id="SignalP"/>
    </source>
</evidence>
<dbReference type="EMBL" id="VWSJ01000009">
    <property type="protein sequence ID" value="MSN96316.1"/>
    <property type="molecule type" value="Genomic_DNA"/>
</dbReference>
<evidence type="ECO:0000256" key="2">
    <source>
        <dbReference type="ARBA" id="ARBA00022448"/>
    </source>
</evidence>
<evidence type="ECO:0000313" key="6">
    <source>
        <dbReference type="EMBL" id="MSN96316.1"/>
    </source>
</evidence>
<dbReference type="GO" id="GO:0006865">
    <property type="term" value="P:amino acid transport"/>
    <property type="evidence" value="ECO:0007669"/>
    <property type="project" value="TreeGrafter"/>
</dbReference>
<dbReference type="RefSeq" id="WP_154570581.1">
    <property type="nucleotide sequence ID" value="NZ_VWSJ01000009.1"/>
</dbReference>
<accession>A0A6L5WHF2</accession>
<name>A0A6L5WHF2_9BACT</name>
<dbReference type="SUPFAM" id="SSF53850">
    <property type="entry name" value="Periplasmic binding protein-like II"/>
    <property type="match status" value="1"/>
</dbReference>
<dbReference type="GO" id="GO:0005576">
    <property type="term" value="C:extracellular region"/>
    <property type="evidence" value="ECO:0007669"/>
    <property type="project" value="TreeGrafter"/>
</dbReference>
<evidence type="ECO:0000256" key="3">
    <source>
        <dbReference type="ARBA" id="ARBA00022729"/>
    </source>
</evidence>
<dbReference type="GO" id="GO:0030288">
    <property type="term" value="C:outer membrane-bounded periplasmic space"/>
    <property type="evidence" value="ECO:0007669"/>
    <property type="project" value="TreeGrafter"/>
</dbReference>
<dbReference type="Proteomes" id="UP000476338">
    <property type="component" value="Unassembled WGS sequence"/>
</dbReference>
<sequence>MKKIVLFLILLTNFLFGNSLAEIQKSGVIRVGVLGDEPPFSSFENGALVGFDIDFAKRITKDIVGENGKIKFIEVTAHNRIEALQKNQVDMVIAEFIVDPEREKVVDFSMPYFAVNTAVLTKVADHYDNISQLRDKNILVEGDTEAEKDLKKMGFKTTSCNDMFHCYSELKAGRGDAFAGANLIVLAYPIVDKKLEVNISSVGTSSYYAIGVQKNNKELLEAINKELITLSKEGFFKKAFEDTLNPFYKGTADKKYFLLDDIYRIFG</sequence>
<feature type="chain" id="PRO_5026933368" evidence="4">
    <location>
        <begin position="22"/>
        <end position="267"/>
    </location>
</feature>
<feature type="signal peptide" evidence="4">
    <location>
        <begin position="1"/>
        <end position="21"/>
    </location>
</feature>
<dbReference type="PANTHER" id="PTHR30085:SF6">
    <property type="entry name" value="ABC TRANSPORTER GLUTAMINE-BINDING PROTEIN GLNH"/>
    <property type="match status" value="1"/>
</dbReference>
<dbReference type="Pfam" id="PF00497">
    <property type="entry name" value="SBP_bac_3"/>
    <property type="match status" value="1"/>
</dbReference>
<reference evidence="6 7" key="1">
    <citation type="submission" date="2019-09" db="EMBL/GenBank/DDBJ databases">
        <authorList>
            <person name="Silva M."/>
            <person name="Pereira G."/>
            <person name="Lopes-Da-Costa L."/>
            <person name="Silva E."/>
        </authorList>
    </citation>
    <scope>NUCLEOTIDE SEQUENCE [LARGE SCALE GENOMIC DNA]</scope>
    <source>
        <strain evidence="6 7">FMV-PI01</strain>
    </source>
</reference>